<keyword evidence="3" id="KW-1185">Reference proteome</keyword>
<organism evidence="2 3">
    <name type="scientific">Obba rivulosa</name>
    <dbReference type="NCBI Taxonomy" id="1052685"/>
    <lineage>
        <taxon>Eukaryota</taxon>
        <taxon>Fungi</taxon>
        <taxon>Dikarya</taxon>
        <taxon>Basidiomycota</taxon>
        <taxon>Agaricomycotina</taxon>
        <taxon>Agaricomycetes</taxon>
        <taxon>Polyporales</taxon>
        <taxon>Gelatoporiaceae</taxon>
        <taxon>Obba</taxon>
    </lineage>
</organism>
<dbReference type="EMBL" id="KV722337">
    <property type="protein sequence ID" value="OCH95324.1"/>
    <property type="molecule type" value="Genomic_DNA"/>
</dbReference>
<evidence type="ECO:0000313" key="3">
    <source>
        <dbReference type="Proteomes" id="UP000250043"/>
    </source>
</evidence>
<reference evidence="2 3" key="1">
    <citation type="submission" date="2016-07" db="EMBL/GenBank/DDBJ databases">
        <title>Draft genome of the white-rot fungus Obba rivulosa 3A-2.</title>
        <authorList>
            <consortium name="DOE Joint Genome Institute"/>
            <person name="Miettinen O."/>
            <person name="Riley R."/>
            <person name="Acob R."/>
            <person name="Barry K."/>
            <person name="Cullen D."/>
            <person name="De Vries R."/>
            <person name="Hainaut M."/>
            <person name="Hatakka A."/>
            <person name="Henrissat B."/>
            <person name="Hilden K."/>
            <person name="Kuo R."/>
            <person name="Labutti K."/>
            <person name="Lipzen A."/>
            <person name="Makela M.R."/>
            <person name="Sandor L."/>
            <person name="Spatafora J.W."/>
            <person name="Grigoriev I.V."/>
            <person name="Hibbett D.S."/>
        </authorList>
    </citation>
    <scope>NUCLEOTIDE SEQUENCE [LARGE SCALE GENOMIC DNA]</scope>
    <source>
        <strain evidence="2 3">3A-2</strain>
    </source>
</reference>
<sequence length="110" mass="11671">MAFQEPSDKMKQHEHKAQRSSSLSSSTHQERHGLPILPTPGFVDAIASGAHYAGGLSSPHEDAEQHAAHKRTHGMHSEGDPAAQAAYNGVIRDLTEASSVRPSGCASGFM</sequence>
<accession>A0A8E2DTH9</accession>
<proteinExistence type="predicted"/>
<evidence type="ECO:0000256" key="1">
    <source>
        <dbReference type="SAM" id="MobiDB-lite"/>
    </source>
</evidence>
<name>A0A8E2DTH9_9APHY</name>
<evidence type="ECO:0000313" key="2">
    <source>
        <dbReference type="EMBL" id="OCH95324.1"/>
    </source>
</evidence>
<gene>
    <name evidence="2" type="ORF">OBBRIDRAFT_618231</name>
</gene>
<dbReference type="AlphaFoldDB" id="A0A8E2DTH9"/>
<dbReference type="Proteomes" id="UP000250043">
    <property type="component" value="Unassembled WGS sequence"/>
</dbReference>
<feature type="region of interest" description="Disordered" evidence="1">
    <location>
        <begin position="1"/>
        <end position="82"/>
    </location>
</feature>
<feature type="compositionally biased region" description="Basic and acidic residues" evidence="1">
    <location>
        <begin position="1"/>
        <end position="17"/>
    </location>
</feature>
<protein>
    <submittedName>
        <fullName evidence="2">Uncharacterized protein</fullName>
    </submittedName>
</protein>